<gene>
    <name evidence="17" type="ORF">FKG95_11050</name>
</gene>
<dbReference type="SUPFAM" id="SSF52540">
    <property type="entry name" value="P-loop containing nucleoside triphosphate hydrolases"/>
    <property type="match status" value="1"/>
</dbReference>
<evidence type="ECO:0000256" key="2">
    <source>
        <dbReference type="ARBA" id="ARBA00011643"/>
    </source>
</evidence>
<dbReference type="FunFam" id="3.40.50.300:FF:000076">
    <property type="entry name" value="Replicative DNA helicase"/>
    <property type="match status" value="1"/>
</dbReference>
<comment type="catalytic activity">
    <reaction evidence="12 14">
        <text>ATP + H2O = ADP + phosphate + H(+)</text>
        <dbReference type="Rhea" id="RHEA:13065"/>
        <dbReference type="ChEBI" id="CHEBI:15377"/>
        <dbReference type="ChEBI" id="CHEBI:15378"/>
        <dbReference type="ChEBI" id="CHEBI:30616"/>
        <dbReference type="ChEBI" id="CHEBI:43474"/>
        <dbReference type="ChEBI" id="CHEBI:456216"/>
        <dbReference type="EC" id="5.6.2.3"/>
    </reaction>
</comment>
<dbReference type="PANTHER" id="PTHR30153:SF2">
    <property type="entry name" value="REPLICATIVE DNA HELICASE"/>
    <property type="match status" value="1"/>
</dbReference>
<keyword evidence="4 14" id="KW-0235">DNA replication</keyword>
<dbReference type="GO" id="GO:0006269">
    <property type="term" value="P:DNA replication, synthesis of primer"/>
    <property type="evidence" value="ECO:0007669"/>
    <property type="project" value="UniProtKB-UniRule"/>
</dbReference>
<dbReference type="InterPro" id="IPR036185">
    <property type="entry name" value="DNA_heli_DnaB-like_N_sf"/>
</dbReference>
<dbReference type="InterPro" id="IPR027417">
    <property type="entry name" value="P-loop_NTPase"/>
</dbReference>
<sequence>MENTQSSAFAPLSVAEDEHESDLLRSPPVNYEAEQALLGAILANNRAYERVSDFVHPDHFADPVHGRIYDACGRIIERGQIANAVTLKNLFEGDEDLAEVGGAQYLAKLQSSYVTIINALDYGKTIHDLFLRRELIDLGSEVVNDAFDHDLDLSASQQIEATEAKLYSLAEVGQTEGGFTSFKDAVIESVHMTETAMKQETGVAGVPTGFRDLDKLMGGLHNSDLIILAARPSMGKTTFATNVAFHAASNKKLTKDPSGELVEVPQVVAFFSLEMSAEQLATRILSEQAHVRSDSMRRGEIHDTEFERLFQASRKLHSLKMFIDDTPALNIPALRTRTRRLKRQHGLDLIVIDYLQLMSGPPGRRSENRVQEVSEITRGLKGIAKELDVPVIALSQLSRQTEQRDDKRPQLADLRESGSIEQDADMVVFLYREEYYLAREKPGARANETPDKFRERMAQYDENLEAARNKAEVIIAKQRHGPIGTVELAFNGEFTQFSDLITDDHLPDSNY</sequence>
<organism evidence="17 18">
    <name type="scientific">Denitrobaculum tricleocarpae</name>
    <dbReference type="NCBI Taxonomy" id="2591009"/>
    <lineage>
        <taxon>Bacteria</taxon>
        <taxon>Pseudomonadati</taxon>
        <taxon>Pseudomonadota</taxon>
        <taxon>Alphaproteobacteria</taxon>
        <taxon>Rhodospirillales</taxon>
        <taxon>Rhodospirillaceae</taxon>
        <taxon>Denitrobaculum</taxon>
    </lineage>
</organism>
<evidence type="ECO:0000256" key="1">
    <source>
        <dbReference type="ARBA" id="ARBA00008428"/>
    </source>
</evidence>
<comment type="similarity">
    <text evidence="1 14">Belongs to the helicase family. DnaB subfamily.</text>
</comment>
<dbReference type="InterPro" id="IPR007692">
    <property type="entry name" value="DNA_helicase_DnaB"/>
</dbReference>
<dbReference type="GO" id="GO:0003677">
    <property type="term" value="F:DNA binding"/>
    <property type="evidence" value="ECO:0007669"/>
    <property type="project" value="UniProtKB-UniRule"/>
</dbReference>
<evidence type="ECO:0000313" key="17">
    <source>
        <dbReference type="EMBL" id="TQV80686.1"/>
    </source>
</evidence>
<dbReference type="CDD" id="cd00984">
    <property type="entry name" value="DnaB_C"/>
    <property type="match status" value="1"/>
</dbReference>
<evidence type="ECO:0000256" key="12">
    <source>
        <dbReference type="ARBA" id="ARBA00048954"/>
    </source>
</evidence>
<dbReference type="Pfam" id="PF00772">
    <property type="entry name" value="DnaB"/>
    <property type="match status" value="1"/>
</dbReference>
<keyword evidence="6 14" id="KW-0378">Hydrolase</keyword>
<comment type="subunit">
    <text evidence="2">Homohexamer.</text>
</comment>
<dbReference type="EMBL" id="VHSH01000003">
    <property type="protein sequence ID" value="TQV80686.1"/>
    <property type="molecule type" value="Genomic_DNA"/>
</dbReference>
<dbReference type="EC" id="5.6.2.3" evidence="13 14"/>
<keyword evidence="7 14" id="KW-0347">Helicase</keyword>
<keyword evidence="10" id="KW-0413">Isomerase</keyword>
<keyword evidence="3 14" id="KW-0639">Primosome</keyword>
<protein>
    <recommendedName>
        <fullName evidence="13 14">Replicative DNA helicase</fullName>
        <ecNumber evidence="13 14">5.6.2.3</ecNumber>
    </recommendedName>
</protein>
<evidence type="ECO:0000256" key="6">
    <source>
        <dbReference type="ARBA" id="ARBA00022801"/>
    </source>
</evidence>
<accession>A0A545TTZ6</accession>
<name>A0A545TTZ6_9PROT</name>
<dbReference type="PROSITE" id="PS51199">
    <property type="entry name" value="SF4_HELICASE"/>
    <property type="match status" value="1"/>
</dbReference>
<evidence type="ECO:0000256" key="14">
    <source>
        <dbReference type="RuleBase" id="RU362085"/>
    </source>
</evidence>
<comment type="function">
    <text evidence="11 14">The main replicative DNA helicase, it participates in initiation and elongation during chromosome replication. Travels ahead of the DNA replisome, separating dsDNA into templates for DNA synthesis. A processive ATP-dependent 5'-3' DNA helicase it has DNA-dependent ATPase activity.</text>
</comment>
<evidence type="ECO:0000256" key="15">
    <source>
        <dbReference type="SAM" id="MobiDB-lite"/>
    </source>
</evidence>
<evidence type="ECO:0000256" key="4">
    <source>
        <dbReference type="ARBA" id="ARBA00022705"/>
    </source>
</evidence>
<dbReference type="Gene3D" id="1.10.860.10">
    <property type="entry name" value="DNAb Helicase, Chain A"/>
    <property type="match status" value="1"/>
</dbReference>
<feature type="domain" description="SF4 helicase" evidence="16">
    <location>
        <begin position="199"/>
        <end position="504"/>
    </location>
</feature>
<keyword evidence="18" id="KW-1185">Reference proteome</keyword>
<dbReference type="InterPro" id="IPR007693">
    <property type="entry name" value="DNA_helicase_DnaB-like_N"/>
</dbReference>
<dbReference type="GO" id="GO:1990077">
    <property type="term" value="C:primosome complex"/>
    <property type="evidence" value="ECO:0007669"/>
    <property type="project" value="UniProtKB-UniRule"/>
</dbReference>
<evidence type="ECO:0000313" key="18">
    <source>
        <dbReference type="Proteomes" id="UP000315252"/>
    </source>
</evidence>
<evidence type="ECO:0000256" key="13">
    <source>
        <dbReference type="NCBIfam" id="TIGR00665"/>
    </source>
</evidence>
<evidence type="ECO:0000256" key="8">
    <source>
        <dbReference type="ARBA" id="ARBA00022840"/>
    </source>
</evidence>
<reference evidence="17 18" key="1">
    <citation type="submission" date="2019-06" db="EMBL/GenBank/DDBJ databases">
        <title>Whole genome sequence for Rhodospirillaceae sp. R148.</title>
        <authorList>
            <person name="Wang G."/>
        </authorList>
    </citation>
    <scope>NUCLEOTIDE SEQUENCE [LARGE SCALE GENOMIC DNA]</scope>
    <source>
        <strain evidence="17 18">R148</strain>
    </source>
</reference>
<dbReference type="SUPFAM" id="SSF48024">
    <property type="entry name" value="N-terminal domain of DnaB helicase"/>
    <property type="match status" value="1"/>
</dbReference>
<dbReference type="RefSeq" id="WP_142896400.1">
    <property type="nucleotide sequence ID" value="NZ_ML660054.1"/>
</dbReference>
<dbReference type="Gene3D" id="3.40.50.300">
    <property type="entry name" value="P-loop containing nucleotide triphosphate hydrolases"/>
    <property type="match status" value="1"/>
</dbReference>
<feature type="compositionally biased region" description="Basic and acidic residues" evidence="15">
    <location>
        <begin position="401"/>
        <end position="417"/>
    </location>
</feature>
<evidence type="ECO:0000259" key="16">
    <source>
        <dbReference type="PROSITE" id="PS51199"/>
    </source>
</evidence>
<feature type="region of interest" description="Disordered" evidence="15">
    <location>
        <begin position="398"/>
        <end position="417"/>
    </location>
</feature>
<evidence type="ECO:0000256" key="11">
    <source>
        <dbReference type="ARBA" id="ARBA00044932"/>
    </source>
</evidence>
<dbReference type="GO" id="GO:0016887">
    <property type="term" value="F:ATP hydrolysis activity"/>
    <property type="evidence" value="ECO:0007669"/>
    <property type="project" value="RHEA"/>
</dbReference>
<dbReference type="AlphaFoldDB" id="A0A545TTZ6"/>
<dbReference type="NCBIfam" id="NF006606">
    <property type="entry name" value="PRK09165.1"/>
    <property type="match status" value="1"/>
</dbReference>
<dbReference type="GO" id="GO:0043139">
    <property type="term" value="F:5'-3' DNA helicase activity"/>
    <property type="evidence" value="ECO:0007669"/>
    <property type="project" value="UniProtKB-EC"/>
</dbReference>
<dbReference type="Proteomes" id="UP000315252">
    <property type="component" value="Unassembled WGS sequence"/>
</dbReference>
<dbReference type="GO" id="GO:0042802">
    <property type="term" value="F:identical protein binding"/>
    <property type="evidence" value="ECO:0007669"/>
    <property type="project" value="UniProtKB-ARBA"/>
</dbReference>
<dbReference type="OrthoDB" id="9773982at2"/>
<dbReference type="InterPro" id="IPR007694">
    <property type="entry name" value="DNA_helicase_DnaB-like_C"/>
</dbReference>
<dbReference type="InterPro" id="IPR016136">
    <property type="entry name" value="DNA_helicase_N/primase_C"/>
</dbReference>
<evidence type="ECO:0000256" key="5">
    <source>
        <dbReference type="ARBA" id="ARBA00022741"/>
    </source>
</evidence>
<feature type="region of interest" description="Disordered" evidence="15">
    <location>
        <begin position="1"/>
        <end position="23"/>
    </location>
</feature>
<evidence type="ECO:0000256" key="9">
    <source>
        <dbReference type="ARBA" id="ARBA00023125"/>
    </source>
</evidence>
<evidence type="ECO:0000256" key="10">
    <source>
        <dbReference type="ARBA" id="ARBA00023235"/>
    </source>
</evidence>
<keyword evidence="8 14" id="KW-0067">ATP-binding</keyword>
<comment type="caution">
    <text evidence="17">The sequence shown here is derived from an EMBL/GenBank/DDBJ whole genome shotgun (WGS) entry which is preliminary data.</text>
</comment>
<dbReference type="GO" id="GO:0005829">
    <property type="term" value="C:cytosol"/>
    <property type="evidence" value="ECO:0007669"/>
    <property type="project" value="TreeGrafter"/>
</dbReference>
<dbReference type="GO" id="GO:0005524">
    <property type="term" value="F:ATP binding"/>
    <property type="evidence" value="ECO:0007669"/>
    <property type="project" value="UniProtKB-UniRule"/>
</dbReference>
<keyword evidence="9 14" id="KW-0238">DNA-binding</keyword>
<keyword evidence="5 14" id="KW-0547">Nucleotide-binding</keyword>
<evidence type="ECO:0000256" key="7">
    <source>
        <dbReference type="ARBA" id="ARBA00022806"/>
    </source>
</evidence>
<proteinExistence type="inferred from homology"/>
<dbReference type="PANTHER" id="PTHR30153">
    <property type="entry name" value="REPLICATIVE DNA HELICASE DNAB"/>
    <property type="match status" value="1"/>
</dbReference>
<dbReference type="NCBIfam" id="TIGR00665">
    <property type="entry name" value="DnaB"/>
    <property type="match status" value="1"/>
</dbReference>
<evidence type="ECO:0000256" key="3">
    <source>
        <dbReference type="ARBA" id="ARBA00022515"/>
    </source>
</evidence>
<dbReference type="Pfam" id="PF03796">
    <property type="entry name" value="DnaB_C"/>
    <property type="match status" value="1"/>
</dbReference>